<dbReference type="InterPro" id="IPR000182">
    <property type="entry name" value="GNAT_dom"/>
</dbReference>
<keyword evidence="1" id="KW-0808">Transferase</keyword>
<evidence type="ECO:0000259" key="3">
    <source>
        <dbReference type="PROSITE" id="PS51186"/>
    </source>
</evidence>
<dbReference type="EMBL" id="DRLD01000199">
    <property type="protein sequence ID" value="HED10453.1"/>
    <property type="molecule type" value="Genomic_DNA"/>
</dbReference>
<dbReference type="InterPro" id="IPR045039">
    <property type="entry name" value="NSI-like"/>
</dbReference>
<accession>A0A7V1PU80</accession>
<dbReference type="PROSITE" id="PS51186">
    <property type="entry name" value="GNAT"/>
    <property type="match status" value="1"/>
</dbReference>
<sequence length="135" mass="15482">MNIVISETRDIKIGDIISLYKANHWSSADKPDELYQALMHAHSLISAWDDGKLVGLGNAISDGYLVVYYPHLLVHPQYQGKGVGRKIMERLREKYRNFHMQILTADAKAVEFYKKAGFRKAGKTEAMWIYKGNEH</sequence>
<keyword evidence="2" id="KW-0012">Acyltransferase</keyword>
<dbReference type="GO" id="GO:0005737">
    <property type="term" value="C:cytoplasm"/>
    <property type="evidence" value="ECO:0007669"/>
    <property type="project" value="TreeGrafter"/>
</dbReference>
<gene>
    <name evidence="4" type="ORF">ENJ10_07175</name>
</gene>
<dbReference type="Pfam" id="PF13673">
    <property type="entry name" value="Acetyltransf_10"/>
    <property type="match status" value="1"/>
</dbReference>
<dbReference type="GO" id="GO:0008080">
    <property type="term" value="F:N-acetyltransferase activity"/>
    <property type="evidence" value="ECO:0007669"/>
    <property type="project" value="InterPro"/>
</dbReference>
<feature type="domain" description="N-acetyltransferase" evidence="3">
    <location>
        <begin position="6"/>
        <end position="135"/>
    </location>
</feature>
<evidence type="ECO:0000313" key="4">
    <source>
        <dbReference type="EMBL" id="HED10453.1"/>
    </source>
</evidence>
<dbReference type="PANTHER" id="PTHR43626:SF4">
    <property type="entry name" value="GCN5-RELATED N-ACETYLTRANSFERASE 2, CHLOROPLASTIC"/>
    <property type="match status" value="1"/>
</dbReference>
<dbReference type="PANTHER" id="PTHR43626">
    <property type="entry name" value="ACYL-COA N-ACYLTRANSFERASE"/>
    <property type="match status" value="1"/>
</dbReference>
<evidence type="ECO:0000256" key="2">
    <source>
        <dbReference type="ARBA" id="ARBA00023315"/>
    </source>
</evidence>
<dbReference type="SUPFAM" id="SSF55729">
    <property type="entry name" value="Acyl-CoA N-acyltransferases (Nat)"/>
    <property type="match status" value="1"/>
</dbReference>
<reference evidence="4" key="1">
    <citation type="journal article" date="2020" name="mSystems">
        <title>Genome- and Community-Level Interaction Insights into Carbon Utilization and Element Cycling Functions of Hydrothermarchaeota in Hydrothermal Sediment.</title>
        <authorList>
            <person name="Zhou Z."/>
            <person name="Liu Y."/>
            <person name="Xu W."/>
            <person name="Pan J."/>
            <person name="Luo Z.H."/>
            <person name="Li M."/>
        </authorList>
    </citation>
    <scope>NUCLEOTIDE SEQUENCE [LARGE SCALE GENOMIC DNA]</scope>
    <source>
        <strain evidence="4">HyVt-456</strain>
    </source>
</reference>
<protein>
    <submittedName>
        <fullName evidence="4">N-acetyltransferase</fullName>
    </submittedName>
</protein>
<dbReference type="InterPro" id="IPR016181">
    <property type="entry name" value="Acyl_CoA_acyltransferase"/>
</dbReference>
<comment type="caution">
    <text evidence="4">The sequence shown here is derived from an EMBL/GenBank/DDBJ whole genome shotgun (WGS) entry which is preliminary data.</text>
</comment>
<dbReference type="CDD" id="cd04301">
    <property type="entry name" value="NAT_SF"/>
    <property type="match status" value="1"/>
</dbReference>
<evidence type="ECO:0000256" key="1">
    <source>
        <dbReference type="ARBA" id="ARBA00022679"/>
    </source>
</evidence>
<proteinExistence type="predicted"/>
<name>A0A7V1PU80_CALAY</name>
<organism evidence="4">
    <name type="scientific">Caldithrix abyssi</name>
    <dbReference type="NCBI Taxonomy" id="187145"/>
    <lineage>
        <taxon>Bacteria</taxon>
        <taxon>Pseudomonadati</taxon>
        <taxon>Calditrichota</taxon>
        <taxon>Calditrichia</taxon>
        <taxon>Calditrichales</taxon>
        <taxon>Calditrichaceae</taxon>
        <taxon>Caldithrix</taxon>
    </lineage>
</organism>
<dbReference type="AlphaFoldDB" id="A0A7V1PU80"/>
<dbReference type="Proteomes" id="UP000886005">
    <property type="component" value="Unassembled WGS sequence"/>
</dbReference>
<dbReference type="Gene3D" id="3.40.630.30">
    <property type="match status" value="1"/>
</dbReference>